<dbReference type="InterPro" id="IPR023123">
    <property type="entry name" value="Tubulin_C"/>
</dbReference>
<comment type="caution">
    <text evidence="1">The sequence shown here is derived from an EMBL/GenBank/DDBJ whole genome shotgun (WGS) entry which is preliminary data.</text>
</comment>
<organism evidence="1 2">
    <name type="scientific">Castanea mollissima</name>
    <name type="common">Chinese chestnut</name>
    <dbReference type="NCBI Taxonomy" id="60419"/>
    <lineage>
        <taxon>Eukaryota</taxon>
        <taxon>Viridiplantae</taxon>
        <taxon>Streptophyta</taxon>
        <taxon>Embryophyta</taxon>
        <taxon>Tracheophyta</taxon>
        <taxon>Spermatophyta</taxon>
        <taxon>Magnoliopsida</taxon>
        <taxon>eudicotyledons</taxon>
        <taxon>Gunneridae</taxon>
        <taxon>Pentapetalae</taxon>
        <taxon>rosids</taxon>
        <taxon>fabids</taxon>
        <taxon>Fagales</taxon>
        <taxon>Fagaceae</taxon>
        <taxon>Castanea</taxon>
    </lineage>
</organism>
<proteinExistence type="predicted"/>
<dbReference type="Gene3D" id="1.10.287.600">
    <property type="entry name" value="Helix hairpin bin"/>
    <property type="match status" value="1"/>
</dbReference>
<dbReference type="OrthoDB" id="1736746at2759"/>
<accession>A0A8J4Q501</accession>
<sequence>MPPYCSKALASIPSDEDALAFQLISRQVRSTWHDLWSDRQLDLWKIVNAYKYTSVLRKGWMRWNFTEAESNVNDLVAEYQHYEDASSVCC</sequence>
<gene>
    <name evidence="1" type="ORF">CMV_030251</name>
</gene>
<evidence type="ECO:0000313" key="2">
    <source>
        <dbReference type="Proteomes" id="UP000737018"/>
    </source>
</evidence>
<keyword evidence="2" id="KW-1185">Reference proteome</keyword>
<evidence type="ECO:0000313" key="1">
    <source>
        <dbReference type="EMBL" id="KAF3943158.1"/>
    </source>
</evidence>
<dbReference type="AlphaFoldDB" id="A0A8J4Q501"/>
<reference evidence="1" key="1">
    <citation type="submission" date="2020-03" db="EMBL/GenBank/DDBJ databases">
        <title>Castanea mollissima Vanexum genome sequencing.</title>
        <authorList>
            <person name="Staton M."/>
        </authorList>
    </citation>
    <scope>NUCLEOTIDE SEQUENCE</scope>
    <source>
        <tissue evidence="1">Leaf</tissue>
    </source>
</reference>
<name>A0A8J4Q501_9ROSI</name>
<dbReference type="EMBL" id="JRKL02013066">
    <property type="protein sequence ID" value="KAF3943158.1"/>
    <property type="molecule type" value="Genomic_DNA"/>
</dbReference>
<dbReference type="Proteomes" id="UP000737018">
    <property type="component" value="Unassembled WGS sequence"/>
</dbReference>
<protein>
    <submittedName>
        <fullName evidence="1">Uncharacterized protein</fullName>
    </submittedName>
</protein>